<dbReference type="Pfam" id="PF01979">
    <property type="entry name" value="Amidohydro_1"/>
    <property type="match status" value="1"/>
</dbReference>
<comment type="similarity">
    <text evidence="1 5">Belongs to the metallo-dependent hydrolases superfamily. NagA family.</text>
</comment>
<dbReference type="InterPro" id="IPR006680">
    <property type="entry name" value="Amidohydro-rel"/>
</dbReference>
<name>A0A4U0F5G1_9BACL</name>
<feature type="active site" description="Proton donor/acceptor" evidence="6">
    <location>
        <position position="281"/>
    </location>
</feature>
<dbReference type="GO" id="GO:0008448">
    <property type="term" value="F:N-acetylglucosamine-6-phosphate deacetylase activity"/>
    <property type="evidence" value="ECO:0007669"/>
    <property type="project" value="UniProtKB-EC"/>
</dbReference>
<dbReference type="RefSeq" id="WP_136779276.1">
    <property type="nucleotide sequence ID" value="NZ_SUPK01000009.1"/>
</dbReference>
<proteinExistence type="inferred from homology"/>
<evidence type="ECO:0000256" key="5">
    <source>
        <dbReference type="PIRNR" id="PIRNR038994"/>
    </source>
</evidence>
<feature type="binding site" evidence="7">
    <location>
        <position position="147"/>
    </location>
    <ligand>
        <name>substrate</name>
    </ligand>
</feature>
<dbReference type="InterPro" id="IPR032466">
    <property type="entry name" value="Metal_Hydrolase"/>
</dbReference>
<evidence type="ECO:0000256" key="6">
    <source>
        <dbReference type="PIRSR" id="PIRSR038994-1"/>
    </source>
</evidence>
<dbReference type="EMBL" id="SUPK01000009">
    <property type="protein sequence ID" value="TJY39836.1"/>
    <property type="molecule type" value="Genomic_DNA"/>
</dbReference>
<evidence type="ECO:0000259" key="9">
    <source>
        <dbReference type="Pfam" id="PF01979"/>
    </source>
</evidence>
<feature type="binding site" evidence="8">
    <location>
        <position position="136"/>
    </location>
    <ligand>
        <name>Zn(2+)</name>
        <dbReference type="ChEBI" id="CHEBI:29105"/>
    </ligand>
</feature>
<reference evidence="10 11" key="1">
    <citation type="submission" date="2019-04" db="EMBL/GenBank/DDBJ databases">
        <title>Cohnella sp. nov., isolated from soil.</title>
        <authorList>
            <person name="Kim W."/>
        </authorList>
    </citation>
    <scope>NUCLEOTIDE SEQUENCE [LARGE SCALE GENOMIC DNA]</scope>
    <source>
        <strain evidence="10 11">CAU 1483</strain>
    </source>
</reference>
<dbReference type="NCBIfam" id="TIGR00221">
    <property type="entry name" value="nagA"/>
    <property type="match status" value="1"/>
</dbReference>
<evidence type="ECO:0000256" key="3">
    <source>
        <dbReference type="ARBA" id="ARBA00022801"/>
    </source>
</evidence>
<dbReference type="PIRSF" id="PIRSF038994">
    <property type="entry name" value="NagA"/>
    <property type="match status" value="1"/>
</dbReference>
<evidence type="ECO:0000256" key="2">
    <source>
        <dbReference type="ARBA" id="ARBA00022723"/>
    </source>
</evidence>
<keyword evidence="4 5" id="KW-0119">Carbohydrate metabolism</keyword>
<dbReference type="Gene3D" id="3.20.20.140">
    <property type="entry name" value="Metal-dependent hydrolases"/>
    <property type="match status" value="1"/>
</dbReference>
<dbReference type="SUPFAM" id="SSF51556">
    <property type="entry name" value="Metallo-dependent hydrolases"/>
    <property type="match status" value="1"/>
</dbReference>
<dbReference type="GO" id="GO:0046872">
    <property type="term" value="F:metal ion binding"/>
    <property type="evidence" value="ECO:0007669"/>
    <property type="project" value="UniProtKB-KW"/>
</dbReference>
<evidence type="ECO:0000256" key="1">
    <source>
        <dbReference type="ARBA" id="ARBA00010716"/>
    </source>
</evidence>
<dbReference type="Gene3D" id="2.30.40.10">
    <property type="entry name" value="Urease, subunit C, domain 1"/>
    <property type="match status" value="1"/>
</dbReference>
<dbReference type="AlphaFoldDB" id="A0A4U0F5G1"/>
<keyword evidence="2 8" id="KW-0479">Metal-binding</keyword>
<evidence type="ECO:0000313" key="10">
    <source>
        <dbReference type="EMBL" id="TJY39836.1"/>
    </source>
</evidence>
<feature type="binding site" evidence="7">
    <location>
        <position position="258"/>
    </location>
    <ligand>
        <name>substrate</name>
    </ligand>
</feature>
<gene>
    <name evidence="10" type="primary">nagA</name>
    <name evidence="10" type="ORF">E5161_18020</name>
</gene>
<dbReference type="PANTHER" id="PTHR11113">
    <property type="entry name" value="N-ACETYLGLUCOSAMINE-6-PHOSPHATE DEACETYLASE"/>
    <property type="match status" value="1"/>
</dbReference>
<accession>A0A4U0F5G1</accession>
<protein>
    <submittedName>
        <fullName evidence="10">N-acetylglucosamine-6-phosphate deacetylase</fullName>
        <ecNumber evidence="10">3.5.1.25</ecNumber>
    </submittedName>
</protein>
<feature type="binding site" evidence="7">
    <location>
        <begin position="226"/>
        <end position="227"/>
    </location>
    <ligand>
        <name>substrate</name>
    </ligand>
</feature>
<organism evidence="10 11">
    <name type="scientific">Cohnella pontilimi</name>
    <dbReference type="NCBI Taxonomy" id="2564100"/>
    <lineage>
        <taxon>Bacteria</taxon>
        <taxon>Bacillati</taxon>
        <taxon>Bacillota</taxon>
        <taxon>Bacilli</taxon>
        <taxon>Bacillales</taxon>
        <taxon>Paenibacillaceae</taxon>
        <taxon>Cohnella</taxon>
    </lineage>
</organism>
<feature type="binding site" evidence="7">
    <location>
        <begin position="311"/>
        <end position="313"/>
    </location>
    <ligand>
        <name>substrate</name>
    </ligand>
</feature>
<evidence type="ECO:0000256" key="7">
    <source>
        <dbReference type="PIRSR" id="PIRSR038994-2"/>
    </source>
</evidence>
<feature type="binding site" evidence="8">
    <location>
        <position position="202"/>
    </location>
    <ligand>
        <name>Zn(2+)</name>
        <dbReference type="ChEBI" id="CHEBI:29105"/>
    </ligand>
</feature>
<dbReference type="EC" id="3.5.1.25" evidence="10"/>
<sequence length="388" mass="40927">METKQTMFDHAKLYLPEGPVDDGWMLVDENGRIAAAGANGEARPEDTTIVTVDCGGRGLLPGLIDVHVHGGGGYDVLGESFEHLDGMSRFHAAHGTTTFLATTSTTNHETILRVLDSVSSMMGELGGADLAGIHLEGPFIDAVRRGAQSLEHIQPPSVDKMKAYLEASRNSIRIVSMAPEREGGLELVSFLAGRGITVSAGHTNATLEQMKAAVSAGVRHTTHHFNGMSPLHHREPGAAGAGMVLPELTTELICDGIHVHPEVVKLLFAVKGPASVCMITDAVFCAGLPDGEYGSVTLKEGQVLLSDGTSLAGSGLTTLAALRNAVKFTGLPLERILPSITSVPARQAGLSDRKGSLSAGKDADFLVVDEDLELLATYVRGKPVYQRQ</sequence>
<keyword evidence="3 5" id="KW-0378">Hydrolase</keyword>
<dbReference type="Proteomes" id="UP000309673">
    <property type="component" value="Unassembled WGS sequence"/>
</dbReference>
<comment type="caution">
    <text evidence="10">The sequence shown here is derived from an EMBL/GenBank/DDBJ whole genome shotgun (WGS) entry which is preliminary data.</text>
</comment>
<dbReference type="InterPro" id="IPR003764">
    <property type="entry name" value="GlcNAc_6-P_deAcase"/>
</dbReference>
<feature type="binding site" evidence="8">
    <location>
        <position position="223"/>
    </location>
    <ligand>
        <name>Zn(2+)</name>
        <dbReference type="ChEBI" id="CHEBI:29105"/>
    </ligand>
</feature>
<evidence type="ECO:0000313" key="11">
    <source>
        <dbReference type="Proteomes" id="UP000309673"/>
    </source>
</evidence>
<evidence type="ECO:0000256" key="8">
    <source>
        <dbReference type="PIRSR" id="PIRSR038994-3"/>
    </source>
</evidence>
<dbReference type="InterPro" id="IPR011059">
    <property type="entry name" value="Metal-dep_hydrolase_composite"/>
</dbReference>
<dbReference type="CDD" id="cd00854">
    <property type="entry name" value="NagA"/>
    <property type="match status" value="1"/>
</dbReference>
<dbReference type="PANTHER" id="PTHR11113:SF14">
    <property type="entry name" value="N-ACETYLGLUCOSAMINE-6-PHOSPHATE DEACETYLASE"/>
    <property type="match status" value="1"/>
</dbReference>
<feature type="binding site" evidence="7">
    <location>
        <position position="234"/>
    </location>
    <ligand>
        <name>substrate</name>
    </ligand>
</feature>
<comment type="cofactor">
    <cofactor evidence="8">
        <name>a divalent metal cation</name>
        <dbReference type="ChEBI" id="CHEBI:60240"/>
    </cofactor>
    <text evidence="8">Binds 1 divalent metal cation per subunit.</text>
</comment>
<dbReference type="OrthoDB" id="9776488at2"/>
<feature type="domain" description="Amidohydrolase-related" evidence="9">
    <location>
        <begin position="59"/>
        <end position="383"/>
    </location>
</feature>
<keyword evidence="11" id="KW-1185">Reference proteome</keyword>
<dbReference type="SUPFAM" id="SSF51338">
    <property type="entry name" value="Composite domain of metallo-dependent hydrolases"/>
    <property type="match status" value="1"/>
</dbReference>
<evidence type="ECO:0000256" key="4">
    <source>
        <dbReference type="ARBA" id="ARBA00023277"/>
    </source>
</evidence>
<dbReference type="GO" id="GO:0006046">
    <property type="term" value="P:N-acetylglucosamine catabolic process"/>
    <property type="evidence" value="ECO:0007669"/>
    <property type="project" value="TreeGrafter"/>
</dbReference>